<dbReference type="AlphaFoldDB" id="A0AAD8PII0"/>
<gene>
    <name evidence="1" type="ORF">LY79DRAFT_708606</name>
</gene>
<organism evidence="1 2">
    <name type="scientific">Colletotrichum navitas</name>
    <dbReference type="NCBI Taxonomy" id="681940"/>
    <lineage>
        <taxon>Eukaryota</taxon>
        <taxon>Fungi</taxon>
        <taxon>Dikarya</taxon>
        <taxon>Ascomycota</taxon>
        <taxon>Pezizomycotina</taxon>
        <taxon>Sordariomycetes</taxon>
        <taxon>Hypocreomycetidae</taxon>
        <taxon>Glomerellales</taxon>
        <taxon>Glomerellaceae</taxon>
        <taxon>Colletotrichum</taxon>
        <taxon>Colletotrichum graminicola species complex</taxon>
    </lineage>
</organism>
<dbReference type="RefSeq" id="XP_060406618.1">
    <property type="nucleotide sequence ID" value="XM_060565076.1"/>
</dbReference>
<dbReference type="GeneID" id="85449316"/>
<keyword evidence="2" id="KW-1185">Reference proteome</keyword>
<accession>A0AAD8PII0</accession>
<proteinExistence type="predicted"/>
<comment type="caution">
    <text evidence="1">The sequence shown here is derived from an EMBL/GenBank/DDBJ whole genome shotgun (WGS) entry which is preliminary data.</text>
</comment>
<evidence type="ECO:0000313" key="2">
    <source>
        <dbReference type="Proteomes" id="UP001230504"/>
    </source>
</evidence>
<evidence type="ECO:0000313" key="1">
    <source>
        <dbReference type="EMBL" id="KAK1561310.1"/>
    </source>
</evidence>
<name>A0AAD8PII0_9PEZI</name>
<dbReference type="Proteomes" id="UP001230504">
    <property type="component" value="Unassembled WGS sequence"/>
</dbReference>
<sequence length="102" mass="11465">MDFVLQAQTEPSLKGYIKGLLPLPTESYFNKTLCEAHPISSVQYIEAKKKTFRFRSCADGGWDRQAMLNVALGAVWDTRISIMGLEDVATQKGTPRPTPRYL</sequence>
<protein>
    <submittedName>
        <fullName evidence="1">Uncharacterized protein</fullName>
    </submittedName>
</protein>
<reference evidence="1" key="1">
    <citation type="submission" date="2021-06" db="EMBL/GenBank/DDBJ databases">
        <title>Comparative genomics, transcriptomics and evolutionary studies reveal genomic signatures of adaptation to plant cell wall in hemibiotrophic fungi.</title>
        <authorList>
            <consortium name="DOE Joint Genome Institute"/>
            <person name="Baroncelli R."/>
            <person name="Diaz J.F."/>
            <person name="Benocci T."/>
            <person name="Peng M."/>
            <person name="Battaglia E."/>
            <person name="Haridas S."/>
            <person name="Andreopoulos W."/>
            <person name="Labutti K."/>
            <person name="Pangilinan J."/>
            <person name="Floch G.L."/>
            <person name="Makela M.R."/>
            <person name="Henrissat B."/>
            <person name="Grigoriev I.V."/>
            <person name="Crouch J.A."/>
            <person name="De Vries R.P."/>
            <person name="Sukno S.A."/>
            <person name="Thon M.R."/>
        </authorList>
    </citation>
    <scope>NUCLEOTIDE SEQUENCE</scope>
    <source>
        <strain evidence="1">CBS 125086</strain>
    </source>
</reference>
<dbReference type="EMBL" id="JAHLJV010000372">
    <property type="protein sequence ID" value="KAK1561310.1"/>
    <property type="molecule type" value="Genomic_DNA"/>
</dbReference>